<evidence type="ECO:0000256" key="2">
    <source>
        <dbReference type="SAM" id="MobiDB-lite"/>
    </source>
</evidence>
<dbReference type="RefSeq" id="WP_013673276.1">
    <property type="nucleotide sequence ID" value="NC_015312.1"/>
</dbReference>
<evidence type="ECO:0000313" key="4">
    <source>
        <dbReference type="Proteomes" id="UP000007809"/>
    </source>
</evidence>
<keyword evidence="1" id="KW-0175">Coiled coil</keyword>
<accession>F4CQT6</accession>
<feature type="compositionally biased region" description="Low complexity" evidence="2">
    <location>
        <begin position="320"/>
        <end position="367"/>
    </location>
</feature>
<dbReference type="AlphaFoldDB" id="F4CQT6"/>
<protein>
    <submittedName>
        <fullName evidence="3">Uncharacterized protein</fullName>
    </submittedName>
</protein>
<evidence type="ECO:0000313" key="3">
    <source>
        <dbReference type="EMBL" id="AEA23336.1"/>
    </source>
</evidence>
<name>F4CQT6_PSEUX</name>
<feature type="coiled-coil region" evidence="1">
    <location>
        <begin position="110"/>
        <end position="168"/>
    </location>
</feature>
<feature type="compositionally biased region" description="Low complexity" evidence="2">
    <location>
        <begin position="297"/>
        <end position="310"/>
    </location>
</feature>
<dbReference type="EMBL" id="CP002593">
    <property type="protein sequence ID" value="AEA23336.1"/>
    <property type="molecule type" value="Genomic_DNA"/>
</dbReference>
<dbReference type="KEGG" id="pdx:Psed_1085"/>
<feature type="region of interest" description="Disordered" evidence="2">
    <location>
        <begin position="199"/>
        <end position="420"/>
    </location>
</feature>
<gene>
    <name evidence="3" type="ordered locus">Psed_1085</name>
</gene>
<organism evidence="3 4">
    <name type="scientific">Pseudonocardia dioxanivorans (strain ATCC 55486 / DSM 44775 / JCM 13855 / CB1190)</name>
    <dbReference type="NCBI Taxonomy" id="675635"/>
    <lineage>
        <taxon>Bacteria</taxon>
        <taxon>Bacillati</taxon>
        <taxon>Actinomycetota</taxon>
        <taxon>Actinomycetes</taxon>
        <taxon>Pseudonocardiales</taxon>
        <taxon>Pseudonocardiaceae</taxon>
        <taxon>Pseudonocardia</taxon>
    </lineage>
</organism>
<keyword evidence="4" id="KW-1185">Reference proteome</keyword>
<proteinExistence type="predicted"/>
<dbReference type="STRING" id="675635.Psed_1085"/>
<reference evidence="3 4" key="1">
    <citation type="journal article" date="2011" name="J. Bacteriol.">
        <title>Genome sequence of the 1,4-dioxane-degrading Pseudonocardia dioxanivorans strain CB1190.</title>
        <authorList>
            <person name="Sales C.M."/>
            <person name="Mahendra S."/>
            <person name="Grostern A."/>
            <person name="Parales R.E."/>
            <person name="Goodwin L.A."/>
            <person name="Woyke T."/>
            <person name="Nolan M."/>
            <person name="Lapidus A."/>
            <person name="Chertkov O."/>
            <person name="Ovchinnikova G."/>
            <person name="Sczyrba A."/>
            <person name="Alvarez-Cohen L."/>
        </authorList>
    </citation>
    <scope>NUCLEOTIDE SEQUENCE [LARGE SCALE GENOMIC DNA]</scope>
    <source>
        <strain evidence="4">ATCC 55486 / DSM 44775 / JCM 13855 / CB1190</strain>
    </source>
</reference>
<evidence type="ECO:0000256" key="1">
    <source>
        <dbReference type="SAM" id="Coils"/>
    </source>
</evidence>
<dbReference type="HOGENOM" id="CLU_653585_0_0_11"/>
<dbReference type="Proteomes" id="UP000007809">
    <property type="component" value="Chromosome"/>
</dbReference>
<sequence>MLVALGAVGLLVAGYGLTASSPDIGATSPSVLAVPQLSGEREWADRAQVVLASVDSQLDVIAKAESEWYAVPASLRATRADALDRLLRRKAYLETQRTLLQTQLATYKSLTSANDDLRRTEQQLAYIRRELDIATDPARRTPAQAALVAALEENRRTLERRRDAKRAEVQGLSGDVAGAATVPLVDDPALTDRAAAEVRRVVEDPTAPPPHRTGGADQRPDAVSGRGQHRDGSPVPEIGTGAPPDPGRASDDVSALASSRGPVERVVEPVAHAESVPAPGRASSDDPPPNRAPSFRAASADQPQAPPAEVRAAEPPPADAPQAAATPPQAAETAPQAAEPAPRAAEPAPAPRTAGASGSAAPSGNAGFVDTMAPSWSWMSPGTAQAANATAKRAIEQGEQAPPETSGSADGSGDDEQPVG</sequence>